<dbReference type="VEuPathDB" id="FungiDB:ACLA_036430"/>
<organism evidence="2 3">
    <name type="scientific">Aspergillus clavatus (strain ATCC 1007 / CBS 513.65 / DSM 816 / NCTC 3887 / NRRL 1 / QM 1276 / 107)</name>
    <dbReference type="NCBI Taxonomy" id="344612"/>
    <lineage>
        <taxon>Eukaryota</taxon>
        <taxon>Fungi</taxon>
        <taxon>Dikarya</taxon>
        <taxon>Ascomycota</taxon>
        <taxon>Pezizomycotina</taxon>
        <taxon>Eurotiomycetes</taxon>
        <taxon>Eurotiomycetidae</taxon>
        <taxon>Eurotiales</taxon>
        <taxon>Aspergillaceae</taxon>
        <taxon>Aspergillus</taxon>
        <taxon>Aspergillus subgen. Fumigati</taxon>
    </lineage>
</organism>
<dbReference type="OMA" id="RFPQDSY"/>
<evidence type="ECO:0008006" key="4">
    <source>
        <dbReference type="Google" id="ProtNLM"/>
    </source>
</evidence>
<dbReference type="RefSeq" id="XP_001270865.1">
    <property type="nucleotide sequence ID" value="XM_001270864.1"/>
</dbReference>
<dbReference type="PANTHER" id="PTHR28186">
    <property type="entry name" value="MEIOTICALLY UP-REGULATED GENE 9 PROTEIN"/>
    <property type="match status" value="1"/>
</dbReference>
<feature type="region of interest" description="Disordered" evidence="1">
    <location>
        <begin position="1"/>
        <end position="22"/>
    </location>
</feature>
<feature type="region of interest" description="Disordered" evidence="1">
    <location>
        <begin position="196"/>
        <end position="271"/>
    </location>
</feature>
<gene>
    <name evidence="2" type="ORF">ACLA_036430</name>
</gene>
<dbReference type="KEGG" id="act:ACLA_036430"/>
<dbReference type="GeneID" id="4702869"/>
<feature type="compositionally biased region" description="Basic residues" evidence="1">
    <location>
        <begin position="262"/>
        <end position="271"/>
    </location>
</feature>
<reference evidence="2 3" key="1">
    <citation type="journal article" date="2008" name="PLoS Genet.">
        <title>Genomic islands in the pathogenic filamentous fungus Aspergillus fumigatus.</title>
        <authorList>
            <person name="Fedorova N.D."/>
            <person name="Khaldi N."/>
            <person name="Joardar V.S."/>
            <person name="Maiti R."/>
            <person name="Amedeo P."/>
            <person name="Anderson M.J."/>
            <person name="Crabtree J."/>
            <person name="Silva J.C."/>
            <person name="Badger J.H."/>
            <person name="Albarraq A."/>
            <person name="Angiuoli S."/>
            <person name="Bussey H."/>
            <person name="Bowyer P."/>
            <person name="Cotty P.J."/>
            <person name="Dyer P.S."/>
            <person name="Egan A."/>
            <person name="Galens K."/>
            <person name="Fraser-Liggett C.M."/>
            <person name="Haas B.J."/>
            <person name="Inman J.M."/>
            <person name="Kent R."/>
            <person name="Lemieux S."/>
            <person name="Malavazi I."/>
            <person name="Orvis J."/>
            <person name="Roemer T."/>
            <person name="Ronning C.M."/>
            <person name="Sundaram J.P."/>
            <person name="Sutton G."/>
            <person name="Turner G."/>
            <person name="Venter J.C."/>
            <person name="White O.R."/>
            <person name="Whitty B.R."/>
            <person name="Youngman P."/>
            <person name="Wolfe K.H."/>
            <person name="Goldman G.H."/>
            <person name="Wortman J.R."/>
            <person name="Jiang B."/>
            <person name="Denning D.W."/>
            <person name="Nierman W.C."/>
        </authorList>
    </citation>
    <scope>NUCLEOTIDE SEQUENCE [LARGE SCALE GENOMIC DNA]</scope>
    <source>
        <strain evidence="3">ATCC 1007 / CBS 513.65 / DSM 816 / NCTC 3887 / NRRL 1</strain>
    </source>
</reference>
<feature type="compositionally biased region" description="Low complexity" evidence="1">
    <location>
        <begin position="228"/>
        <end position="242"/>
    </location>
</feature>
<protein>
    <recommendedName>
        <fullName evidence="4">DUF2406 domain protein</fullName>
    </recommendedName>
</protein>
<dbReference type="OrthoDB" id="5330253at2759"/>
<dbReference type="Pfam" id="PF10295">
    <property type="entry name" value="DUF2406"/>
    <property type="match status" value="1"/>
</dbReference>
<dbReference type="InterPro" id="IPR018809">
    <property type="entry name" value="DUF2406"/>
</dbReference>
<name>A1CJW5_ASPCL</name>
<feature type="compositionally biased region" description="Polar residues" evidence="1">
    <location>
        <begin position="71"/>
        <end position="82"/>
    </location>
</feature>
<dbReference type="HOGENOM" id="CLU_037541_0_0_1"/>
<dbReference type="eggNOG" id="ENOG502RXHE">
    <property type="taxonomic scope" value="Eukaryota"/>
</dbReference>
<evidence type="ECO:0000256" key="1">
    <source>
        <dbReference type="SAM" id="MobiDB-lite"/>
    </source>
</evidence>
<accession>A1CJW5</accession>
<proteinExistence type="predicted"/>
<keyword evidence="3" id="KW-1185">Reference proteome</keyword>
<feature type="compositionally biased region" description="Polar residues" evidence="1">
    <location>
        <begin position="136"/>
        <end position="145"/>
    </location>
</feature>
<dbReference type="PANTHER" id="PTHR28186:SF1">
    <property type="entry name" value="MEIOTICALLY UP-REGULATED GENE 9 PROTEIN"/>
    <property type="match status" value="1"/>
</dbReference>
<feature type="compositionally biased region" description="Polar residues" evidence="1">
    <location>
        <begin position="203"/>
        <end position="213"/>
    </location>
</feature>
<evidence type="ECO:0000313" key="3">
    <source>
        <dbReference type="Proteomes" id="UP000006701"/>
    </source>
</evidence>
<dbReference type="EMBL" id="DS027056">
    <property type="protein sequence ID" value="EAW09439.1"/>
    <property type="molecule type" value="Genomic_DNA"/>
</dbReference>
<dbReference type="Proteomes" id="UP000006701">
    <property type="component" value="Unassembled WGS sequence"/>
</dbReference>
<feature type="region of interest" description="Disordered" evidence="1">
    <location>
        <begin position="43"/>
        <end position="145"/>
    </location>
</feature>
<dbReference type="AlphaFoldDB" id="A1CJW5"/>
<evidence type="ECO:0000313" key="2">
    <source>
        <dbReference type="EMBL" id="EAW09439.1"/>
    </source>
</evidence>
<sequence>MQHKDSYGNMIVDPDLSNPTRARFERPLDTIRSFEAAISGTYNSRPTSWARTESPGAGDSGKRGSYYGESSRVNLHYSNRGYSDQGGYYNGRPAYSRPDSYVDAHGGQSQDNGYYPYNQGGNRRPRPNPRMYSEQAPYNNGLNGQAQNAYRQSYDNITAASGSGSGSNFDAWGNSTDPSSVNSSYDQLSQQLQQGYNSQGYNSQPNLNSSVPTKTPVHSFGQAPAPDPNVGGPVGGAAAAAPTRGQLRKSTNVSDTGEKRKSWFKRRFSKD</sequence>